<keyword evidence="12" id="KW-0206">Cytoskeleton</keyword>
<protein>
    <recommendedName>
        <fullName evidence="8">Shootin-1</fullName>
    </recommendedName>
</protein>
<evidence type="ECO:0000313" key="16">
    <source>
        <dbReference type="Proteomes" id="UP001176940"/>
    </source>
</evidence>
<evidence type="ECO:0000313" key="15">
    <source>
        <dbReference type="EMBL" id="CAJ0966677.1"/>
    </source>
</evidence>
<name>A0ABN9MIR7_9NEOB</name>
<evidence type="ECO:0000256" key="5">
    <source>
        <dbReference type="ARBA" id="ARBA00004510"/>
    </source>
</evidence>
<keyword evidence="16" id="KW-1185">Reference proteome</keyword>
<keyword evidence="11" id="KW-0175">Coiled coil</keyword>
<reference evidence="15" key="1">
    <citation type="submission" date="2023-07" db="EMBL/GenBank/DDBJ databases">
        <authorList>
            <person name="Stuckert A."/>
        </authorList>
    </citation>
    <scope>NUCLEOTIDE SEQUENCE</scope>
</reference>
<comment type="subcellular location">
    <subcellularLocation>
        <location evidence="4">Cell projection</location>
        <location evidence="4">Axon</location>
    </subcellularLocation>
    <subcellularLocation>
        <location evidence="3">Cell projection</location>
        <location evidence="3">Filopodium</location>
    </subcellularLocation>
    <subcellularLocation>
        <location evidence="6">Cell projection</location>
        <location evidence="6">Growth cone</location>
    </subcellularLocation>
    <subcellularLocation>
        <location evidence="5">Cell projection</location>
        <location evidence="5">Lamellipodium</location>
    </subcellularLocation>
    <subcellularLocation>
        <location evidence="1">Cytoplasm</location>
        <location evidence="1">Cytoskeleton</location>
    </subcellularLocation>
    <subcellularLocation>
        <location evidence="2">Perikaryon</location>
    </subcellularLocation>
</comment>
<feature type="compositionally biased region" description="Pro residues" evidence="14">
    <location>
        <begin position="135"/>
        <end position="153"/>
    </location>
</feature>
<evidence type="ECO:0000256" key="9">
    <source>
        <dbReference type="ARBA" id="ARBA00022473"/>
    </source>
</evidence>
<accession>A0ABN9MIR7</accession>
<evidence type="ECO:0000256" key="13">
    <source>
        <dbReference type="ARBA" id="ARBA00023273"/>
    </source>
</evidence>
<sequence>MEKDLRAKAESLAQEMYIEQSSLKRQSCLLLQSITPDQQLLKALNENARLTHSLEEAEIRHQLKVKELEEQLQEAKLRKEGAEPEKAAGDPGGGEERSGVPGAERRDCSEGPEALWCVYIDELQKRLHQAEKAAAPPPPPPPPPLPPPPPPNPIRSLMSIIRKKPVVSAAAVKPDVAQQPDSGPGTCYIHLSRSTVGAAVSSPSSALTLGQSAARTNHVIAPSDLSVTAEDPEDIAVSTVERGTAGNAGDLKRQAVEEMMDRIKRGVHLRPIQQTLRVNTQHRSADCRARAALCRLSGSRCALQTVGLALRSADCRARAALCRLSGSRCALQTVGLALRSADCRARAALCRLSGSRCALQTVGVASIS</sequence>
<dbReference type="Proteomes" id="UP001176940">
    <property type="component" value="Unassembled WGS sequence"/>
</dbReference>
<feature type="region of interest" description="Disordered" evidence="14">
    <location>
        <begin position="129"/>
        <end position="156"/>
    </location>
</feature>
<evidence type="ECO:0000256" key="10">
    <source>
        <dbReference type="ARBA" id="ARBA00022490"/>
    </source>
</evidence>
<gene>
    <name evidence="15" type="ORF">RIMI_LOCUS21544694</name>
</gene>
<feature type="region of interest" description="Disordered" evidence="14">
    <location>
        <begin position="76"/>
        <end position="108"/>
    </location>
</feature>
<dbReference type="PANTHER" id="PTHR46606">
    <property type="entry name" value="SHOOTIN-1"/>
    <property type="match status" value="1"/>
</dbReference>
<evidence type="ECO:0000256" key="1">
    <source>
        <dbReference type="ARBA" id="ARBA00004245"/>
    </source>
</evidence>
<keyword evidence="9" id="KW-0217">Developmental protein</keyword>
<keyword evidence="13" id="KW-0966">Cell projection</keyword>
<evidence type="ECO:0000256" key="12">
    <source>
        <dbReference type="ARBA" id="ARBA00023212"/>
    </source>
</evidence>
<evidence type="ECO:0000256" key="2">
    <source>
        <dbReference type="ARBA" id="ARBA00004484"/>
    </source>
</evidence>
<proteinExistence type="inferred from homology"/>
<comment type="similarity">
    <text evidence="7">Belongs to the shootin family.</text>
</comment>
<evidence type="ECO:0000256" key="11">
    <source>
        <dbReference type="ARBA" id="ARBA00023054"/>
    </source>
</evidence>
<evidence type="ECO:0000256" key="3">
    <source>
        <dbReference type="ARBA" id="ARBA00004486"/>
    </source>
</evidence>
<comment type="caution">
    <text evidence="15">The sequence shown here is derived from an EMBL/GenBank/DDBJ whole genome shotgun (WGS) entry which is preliminary data.</text>
</comment>
<evidence type="ECO:0000256" key="14">
    <source>
        <dbReference type="SAM" id="MobiDB-lite"/>
    </source>
</evidence>
<evidence type="ECO:0000256" key="8">
    <source>
        <dbReference type="ARBA" id="ARBA00017666"/>
    </source>
</evidence>
<evidence type="ECO:0000256" key="7">
    <source>
        <dbReference type="ARBA" id="ARBA00010041"/>
    </source>
</evidence>
<evidence type="ECO:0000256" key="6">
    <source>
        <dbReference type="ARBA" id="ARBA00004624"/>
    </source>
</evidence>
<organism evidence="15 16">
    <name type="scientific">Ranitomeya imitator</name>
    <name type="common">mimic poison frog</name>
    <dbReference type="NCBI Taxonomy" id="111125"/>
    <lineage>
        <taxon>Eukaryota</taxon>
        <taxon>Metazoa</taxon>
        <taxon>Chordata</taxon>
        <taxon>Craniata</taxon>
        <taxon>Vertebrata</taxon>
        <taxon>Euteleostomi</taxon>
        <taxon>Amphibia</taxon>
        <taxon>Batrachia</taxon>
        <taxon>Anura</taxon>
        <taxon>Neobatrachia</taxon>
        <taxon>Hyloidea</taxon>
        <taxon>Dendrobatidae</taxon>
        <taxon>Dendrobatinae</taxon>
        <taxon>Ranitomeya</taxon>
    </lineage>
</organism>
<evidence type="ECO:0000256" key="4">
    <source>
        <dbReference type="ARBA" id="ARBA00004489"/>
    </source>
</evidence>
<keyword evidence="10" id="KW-0963">Cytoplasm</keyword>
<dbReference type="InterPro" id="IPR024849">
    <property type="entry name" value="Shootin-1"/>
</dbReference>
<dbReference type="PANTHER" id="PTHR46606:SF3">
    <property type="entry name" value="SHOOTIN-1"/>
    <property type="match status" value="1"/>
</dbReference>
<dbReference type="EMBL" id="CAUEEQ010076222">
    <property type="protein sequence ID" value="CAJ0966677.1"/>
    <property type="molecule type" value="Genomic_DNA"/>
</dbReference>